<evidence type="ECO:0000313" key="2">
    <source>
        <dbReference type="EMBL" id="MYH60803.1"/>
    </source>
</evidence>
<sequence>QGTTIALENYARTPGGTLAEVLGALSRLDSPALRTNLDMGNYPNHSQDVVAAIDALSDKIVAAHLKDKTANPADPPAPLGTGVLPLAEILNALDQLPQPVYYIFEFRGAGDPVGGIRHSLAYLKQRASKP</sequence>
<dbReference type="Gene3D" id="3.20.20.150">
    <property type="entry name" value="Divalent-metal-dependent TIM barrel enzymes"/>
    <property type="match status" value="1"/>
</dbReference>
<name>A0A6B1FUL8_9CHLR</name>
<accession>A0A6B1FUL8</accession>
<feature type="non-terminal residue" evidence="2">
    <location>
        <position position="1"/>
    </location>
</feature>
<dbReference type="PANTHER" id="PTHR12110:SF41">
    <property type="entry name" value="INOSOSE DEHYDRATASE"/>
    <property type="match status" value="1"/>
</dbReference>
<dbReference type="EMBL" id="VYDA01000118">
    <property type="protein sequence ID" value="MYH60803.1"/>
    <property type="molecule type" value="Genomic_DNA"/>
</dbReference>
<protein>
    <submittedName>
        <fullName evidence="2">Sugar phosphate isomerase/epimerase</fullName>
    </submittedName>
</protein>
<dbReference type="InterPro" id="IPR036237">
    <property type="entry name" value="Xyl_isomerase-like_sf"/>
</dbReference>
<comment type="caution">
    <text evidence="2">The sequence shown here is derived from an EMBL/GenBank/DDBJ whole genome shotgun (WGS) entry which is preliminary data.</text>
</comment>
<dbReference type="PANTHER" id="PTHR12110">
    <property type="entry name" value="HYDROXYPYRUVATE ISOMERASE"/>
    <property type="match status" value="1"/>
</dbReference>
<dbReference type="SUPFAM" id="SSF51658">
    <property type="entry name" value="Xylose isomerase-like"/>
    <property type="match status" value="1"/>
</dbReference>
<reference evidence="2" key="1">
    <citation type="submission" date="2019-09" db="EMBL/GenBank/DDBJ databases">
        <title>Characterisation of the sponge microbiome using genome-centric metagenomics.</title>
        <authorList>
            <person name="Engelberts J.P."/>
            <person name="Robbins S.J."/>
            <person name="De Goeij J.M."/>
            <person name="Aranda M."/>
            <person name="Bell S.C."/>
            <person name="Webster N.S."/>
        </authorList>
    </citation>
    <scope>NUCLEOTIDE SEQUENCE</scope>
    <source>
        <strain evidence="2">SB0675_bin_29</strain>
    </source>
</reference>
<evidence type="ECO:0000259" key="1">
    <source>
        <dbReference type="Pfam" id="PF01261"/>
    </source>
</evidence>
<feature type="domain" description="Xylose isomerase-like TIM barrel" evidence="1">
    <location>
        <begin position="2"/>
        <end position="125"/>
    </location>
</feature>
<organism evidence="2">
    <name type="scientific">Caldilineaceae bacterium SB0675_bin_29</name>
    <dbReference type="NCBI Taxonomy" id="2605266"/>
    <lineage>
        <taxon>Bacteria</taxon>
        <taxon>Bacillati</taxon>
        <taxon>Chloroflexota</taxon>
        <taxon>Caldilineae</taxon>
        <taxon>Caldilineales</taxon>
        <taxon>Caldilineaceae</taxon>
    </lineage>
</organism>
<dbReference type="InterPro" id="IPR050312">
    <property type="entry name" value="IolE/XylAMocC-like"/>
</dbReference>
<gene>
    <name evidence="2" type="ORF">F4148_03230</name>
</gene>
<dbReference type="Pfam" id="PF01261">
    <property type="entry name" value="AP_endonuc_2"/>
    <property type="match status" value="1"/>
</dbReference>
<keyword evidence="2" id="KW-0413">Isomerase</keyword>
<dbReference type="GO" id="GO:0016853">
    <property type="term" value="F:isomerase activity"/>
    <property type="evidence" value="ECO:0007669"/>
    <property type="project" value="UniProtKB-KW"/>
</dbReference>
<proteinExistence type="predicted"/>
<dbReference type="AlphaFoldDB" id="A0A6B1FUL8"/>
<dbReference type="InterPro" id="IPR013022">
    <property type="entry name" value="Xyl_isomerase-like_TIM-brl"/>
</dbReference>